<dbReference type="Pfam" id="PF10722">
    <property type="entry name" value="YbjN"/>
    <property type="match status" value="1"/>
</dbReference>
<dbReference type="InterPro" id="IPR019660">
    <property type="entry name" value="Put_sensory_transdc_reg_YbjN"/>
</dbReference>
<evidence type="ECO:0000313" key="2">
    <source>
        <dbReference type="Proteomes" id="UP000198346"/>
    </source>
</evidence>
<dbReference type="Proteomes" id="UP000198346">
    <property type="component" value="Unassembled WGS sequence"/>
</dbReference>
<name>A0A239PX75_9PROT</name>
<sequence>MSIELLDAPVALADPLEALEIAADALGAEAERADRSELHLAVSGVWRDVGLWFTWRDEVSTLQMGAPLELRAPANRLLEASRLVTMVNERLWIGHFDLWSEDNNIVFRNAIVLPPSGALDAAQAQCLVRGAMEAIDRFYPAFNYFVWGGKSPDDALEASLFDTAGNA</sequence>
<dbReference type="RefSeq" id="WP_089412917.1">
    <property type="nucleotide sequence ID" value="NZ_FZQA01000006.1"/>
</dbReference>
<accession>A0A239PX75</accession>
<reference evidence="1 2" key="1">
    <citation type="submission" date="2017-07" db="EMBL/GenBank/DDBJ databases">
        <authorList>
            <person name="Sun Z.S."/>
            <person name="Albrecht U."/>
            <person name="Echele G."/>
            <person name="Lee C.C."/>
        </authorList>
    </citation>
    <scope>NUCLEOTIDE SEQUENCE [LARGE SCALE GENOMIC DNA]</scope>
    <source>
        <strain evidence="1 2">CGMCC 1.12710</strain>
    </source>
</reference>
<evidence type="ECO:0008006" key="3">
    <source>
        <dbReference type="Google" id="ProtNLM"/>
    </source>
</evidence>
<dbReference type="CDD" id="cd17033">
    <property type="entry name" value="DR1245-like"/>
    <property type="match status" value="1"/>
</dbReference>
<organism evidence="1 2">
    <name type="scientific">Amphiplicatus metriothermophilus</name>
    <dbReference type="NCBI Taxonomy" id="1519374"/>
    <lineage>
        <taxon>Bacteria</taxon>
        <taxon>Pseudomonadati</taxon>
        <taxon>Pseudomonadota</taxon>
        <taxon>Alphaproteobacteria</taxon>
        <taxon>Parvularculales</taxon>
        <taxon>Parvularculaceae</taxon>
        <taxon>Amphiplicatus</taxon>
    </lineage>
</organism>
<dbReference type="OrthoDB" id="9792176at2"/>
<keyword evidence="2" id="KW-1185">Reference proteome</keyword>
<dbReference type="EMBL" id="FZQA01000006">
    <property type="protein sequence ID" value="SNT74894.1"/>
    <property type="molecule type" value="Genomic_DNA"/>
</dbReference>
<gene>
    <name evidence="1" type="ORF">SAMN06297382_2485</name>
</gene>
<proteinExistence type="predicted"/>
<dbReference type="AlphaFoldDB" id="A0A239PX75"/>
<protein>
    <recommendedName>
        <fullName evidence="3">Sensory transduction regulator</fullName>
    </recommendedName>
</protein>
<evidence type="ECO:0000313" key="1">
    <source>
        <dbReference type="EMBL" id="SNT74894.1"/>
    </source>
</evidence>